<dbReference type="AlphaFoldDB" id="A0A8H7TJ85"/>
<name>A0A8H7TJ85_9HELO</name>
<evidence type="ECO:0000259" key="1">
    <source>
        <dbReference type="Pfam" id="PF06985"/>
    </source>
</evidence>
<gene>
    <name evidence="2" type="ORF">IFR04_007093</name>
</gene>
<evidence type="ECO:0000313" key="2">
    <source>
        <dbReference type="EMBL" id="KAG4419783.1"/>
    </source>
</evidence>
<comment type="caution">
    <text evidence="2">The sequence shown here is derived from an EMBL/GenBank/DDBJ whole genome shotgun (WGS) entry which is preliminary data.</text>
</comment>
<protein>
    <recommendedName>
        <fullName evidence="1">Heterokaryon incompatibility domain-containing protein</fullName>
    </recommendedName>
</protein>
<evidence type="ECO:0000313" key="3">
    <source>
        <dbReference type="Proteomes" id="UP000664132"/>
    </source>
</evidence>
<organism evidence="2 3">
    <name type="scientific">Cadophora malorum</name>
    <dbReference type="NCBI Taxonomy" id="108018"/>
    <lineage>
        <taxon>Eukaryota</taxon>
        <taxon>Fungi</taxon>
        <taxon>Dikarya</taxon>
        <taxon>Ascomycota</taxon>
        <taxon>Pezizomycotina</taxon>
        <taxon>Leotiomycetes</taxon>
        <taxon>Helotiales</taxon>
        <taxon>Ploettnerulaceae</taxon>
        <taxon>Cadophora</taxon>
    </lineage>
</organism>
<keyword evidence="3" id="KW-1185">Reference proteome</keyword>
<dbReference type="Proteomes" id="UP000664132">
    <property type="component" value="Unassembled WGS sequence"/>
</dbReference>
<dbReference type="PANTHER" id="PTHR33112">
    <property type="entry name" value="DOMAIN PROTEIN, PUTATIVE-RELATED"/>
    <property type="match status" value="1"/>
</dbReference>
<dbReference type="OrthoDB" id="5362512at2759"/>
<dbReference type="EMBL" id="JAFJYH010000098">
    <property type="protein sequence ID" value="KAG4419783.1"/>
    <property type="molecule type" value="Genomic_DNA"/>
</dbReference>
<sequence>MKPAQYMTFSHRWGEDVPGTLTTKNLEELSCMIPTNFLSATFRDAIIVTRCLGFKYLWVDSLCIIQDSLEDWATESASMHSIYGNGSYDISALTASDSEAGLLLEKPAYSPIRITLHFTSHQLFWECGQLSASEDWPDGVPPCAIPKINPNYPKYILPHDDHGLRDAFSALVRADTSIDKATALTIWAKVMKLYTRASLTFFTDKLIAISGIAARFQPHLGGRYLAGLWEDVLASELLWKIEDTDEVDTVSSMRNLQPRPKEYVAPTCTVLGFNRYSADLASLPKPQHPLKDADFSPTILIRVLHAALQQASLDPYGQLKGGTHQIQGQLARARQKRGDIGRVGFDLNLEVSMELKRHELRPFIVSTEWDTVDSIRHKSEFGKHLYHLLPVRETKLVVKEDSPLSSRVEGLVLKGTSNLSEFQRHGVFEWYKIERRREDENWIHALHDAQRAFDETRQKHR</sequence>
<reference evidence="2" key="1">
    <citation type="submission" date="2021-02" db="EMBL/GenBank/DDBJ databases">
        <title>Genome sequence Cadophora malorum strain M34.</title>
        <authorList>
            <person name="Stefanovic E."/>
            <person name="Vu D."/>
            <person name="Scully C."/>
            <person name="Dijksterhuis J."/>
            <person name="Roader J."/>
            <person name="Houbraken J."/>
        </authorList>
    </citation>
    <scope>NUCLEOTIDE SEQUENCE</scope>
    <source>
        <strain evidence="2">M34</strain>
    </source>
</reference>
<proteinExistence type="predicted"/>
<accession>A0A8H7TJ85</accession>
<dbReference type="Pfam" id="PF06985">
    <property type="entry name" value="HET"/>
    <property type="match status" value="1"/>
</dbReference>
<feature type="domain" description="Heterokaryon incompatibility" evidence="1">
    <location>
        <begin position="6"/>
        <end position="104"/>
    </location>
</feature>
<dbReference type="PANTHER" id="PTHR33112:SF10">
    <property type="entry name" value="TOL"/>
    <property type="match status" value="1"/>
</dbReference>
<dbReference type="InterPro" id="IPR010730">
    <property type="entry name" value="HET"/>
</dbReference>